<keyword evidence="14" id="KW-1185">Reference proteome</keyword>
<evidence type="ECO:0000256" key="10">
    <source>
        <dbReference type="SAM" id="MobiDB-lite"/>
    </source>
</evidence>
<dbReference type="InterPro" id="IPR023382">
    <property type="entry name" value="MnmA-like_central_sf"/>
</dbReference>
<keyword evidence="9" id="KW-0963">Cytoplasm</keyword>
<feature type="binding site" evidence="9">
    <location>
        <begin position="6"/>
        <end position="13"/>
    </location>
    <ligand>
        <name>ATP</name>
        <dbReference type="ChEBI" id="CHEBI:30616"/>
    </ligand>
</feature>
<feature type="binding site" evidence="9">
    <location>
        <position position="32"/>
    </location>
    <ligand>
        <name>ATP</name>
        <dbReference type="ChEBI" id="CHEBI:30616"/>
    </ligand>
</feature>
<protein>
    <recommendedName>
        <fullName evidence="9">tRNA-specific 2-thiouridylase MnmA</fullName>
        <ecNumber evidence="9">2.8.1.13</ecNumber>
    </recommendedName>
</protein>
<reference evidence="14" key="1">
    <citation type="journal article" date="2019" name="Int. J. Syst. Evol. Microbiol.">
        <title>The Global Catalogue of Microorganisms (GCM) 10K type strain sequencing project: providing services to taxonomists for standard genome sequencing and annotation.</title>
        <authorList>
            <consortium name="The Broad Institute Genomics Platform"/>
            <consortium name="The Broad Institute Genome Sequencing Center for Infectious Disease"/>
            <person name="Wu L."/>
            <person name="Ma J."/>
        </authorList>
    </citation>
    <scope>NUCLEOTIDE SEQUENCE [LARGE SCALE GENOMIC DNA]</scope>
    <source>
        <strain evidence="14">JCM 19129</strain>
    </source>
</reference>
<feature type="domain" description="tRNA-specific 2-thiouridylase MnmA-like central" evidence="12">
    <location>
        <begin position="208"/>
        <end position="272"/>
    </location>
</feature>
<comment type="function">
    <text evidence="9">Catalyzes the 2-thiolation of uridine at the wobble position (U34) of tRNA, leading to the formation of s(2)U34.</text>
</comment>
<evidence type="ECO:0000256" key="2">
    <source>
        <dbReference type="ARBA" id="ARBA00022679"/>
    </source>
</evidence>
<evidence type="ECO:0000256" key="5">
    <source>
        <dbReference type="ARBA" id="ARBA00022840"/>
    </source>
</evidence>
<feature type="binding site" evidence="9">
    <location>
        <position position="125"/>
    </location>
    <ligand>
        <name>ATP</name>
        <dbReference type="ChEBI" id="CHEBI:30616"/>
    </ligand>
</feature>
<dbReference type="PANTHER" id="PTHR11933:SF5">
    <property type="entry name" value="MITOCHONDRIAL TRNA-SPECIFIC 2-THIOURIDYLASE 1"/>
    <property type="match status" value="1"/>
</dbReference>
<evidence type="ECO:0000256" key="7">
    <source>
        <dbReference type="ARBA" id="ARBA00023157"/>
    </source>
</evidence>
<dbReference type="InterPro" id="IPR004506">
    <property type="entry name" value="MnmA-like"/>
</dbReference>
<dbReference type="HAMAP" id="MF_00144">
    <property type="entry name" value="tRNA_thiouridyl_MnmA"/>
    <property type="match status" value="1"/>
</dbReference>
<comment type="caution">
    <text evidence="13">The sequence shown here is derived from an EMBL/GenBank/DDBJ whole genome shotgun (WGS) entry which is preliminary data.</text>
</comment>
<evidence type="ECO:0000256" key="6">
    <source>
        <dbReference type="ARBA" id="ARBA00022884"/>
    </source>
</evidence>
<keyword evidence="7 9" id="KW-1015">Disulfide bond</keyword>
<gene>
    <name evidence="9 13" type="primary">mnmA</name>
    <name evidence="13" type="ORF">GCM10025790_01740</name>
</gene>
<dbReference type="EC" id="2.8.1.13" evidence="9"/>
<evidence type="ECO:0000259" key="11">
    <source>
        <dbReference type="Pfam" id="PF20258"/>
    </source>
</evidence>
<evidence type="ECO:0000256" key="8">
    <source>
        <dbReference type="ARBA" id="ARBA00051542"/>
    </source>
</evidence>
<organism evidence="13 14">
    <name type="scientific">Nesterenkonia rhizosphaerae</name>
    <dbReference type="NCBI Taxonomy" id="1348272"/>
    <lineage>
        <taxon>Bacteria</taxon>
        <taxon>Bacillati</taxon>
        <taxon>Actinomycetota</taxon>
        <taxon>Actinomycetes</taxon>
        <taxon>Micrococcales</taxon>
        <taxon>Micrococcaceae</taxon>
        <taxon>Nesterenkonia</taxon>
    </lineage>
</organism>
<name>A0ABP9FQ69_9MICC</name>
<proteinExistence type="inferred from homology"/>
<accession>A0ABP9FQ69</accession>
<evidence type="ECO:0000313" key="13">
    <source>
        <dbReference type="EMBL" id="GAA4911102.1"/>
    </source>
</evidence>
<evidence type="ECO:0000256" key="3">
    <source>
        <dbReference type="ARBA" id="ARBA00022694"/>
    </source>
</evidence>
<dbReference type="NCBIfam" id="TIGR00420">
    <property type="entry name" value="trmU"/>
    <property type="match status" value="1"/>
</dbReference>
<dbReference type="InterPro" id="IPR014729">
    <property type="entry name" value="Rossmann-like_a/b/a_fold"/>
</dbReference>
<dbReference type="InterPro" id="IPR046885">
    <property type="entry name" value="MnmA-like_C"/>
</dbReference>
<evidence type="ECO:0000256" key="1">
    <source>
        <dbReference type="ARBA" id="ARBA00022555"/>
    </source>
</evidence>
<dbReference type="SUPFAM" id="SSF52402">
    <property type="entry name" value="Adenine nucleotide alpha hydrolases-like"/>
    <property type="match status" value="1"/>
</dbReference>
<keyword evidence="5 9" id="KW-0067">ATP-binding</keyword>
<dbReference type="Proteomes" id="UP001500368">
    <property type="component" value="Unassembled WGS sequence"/>
</dbReference>
<dbReference type="NCBIfam" id="NF001138">
    <property type="entry name" value="PRK00143.1"/>
    <property type="match status" value="1"/>
</dbReference>
<feature type="region of interest" description="Disordered" evidence="10">
    <location>
        <begin position="317"/>
        <end position="353"/>
    </location>
</feature>
<dbReference type="Pfam" id="PF20258">
    <property type="entry name" value="tRNA_Me_trans_C"/>
    <property type="match status" value="1"/>
</dbReference>
<feature type="site" description="Interaction with tRNA" evidence="9">
    <location>
        <position position="126"/>
    </location>
</feature>
<dbReference type="CDD" id="cd01998">
    <property type="entry name" value="MnmA_TRMU-like"/>
    <property type="match status" value="1"/>
</dbReference>
<dbReference type="Gene3D" id="2.30.30.280">
    <property type="entry name" value="Adenine nucleotide alpha hydrolases-like domains"/>
    <property type="match status" value="1"/>
</dbReference>
<dbReference type="Gene3D" id="3.40.50.620">
    <property type="entry name" value="HUPs"/>
    <property type="match status" value="1"/>
</dbReference>
<dbReference type="InterPro" id="IPR046884">
    <property type="entry name" value="MnmA-like_central"/>
</dbReference>
<sequence>MKVLAAMSGGVDSAVAAARAVDAGHEVVGVHLALSRMPGTLRTGSRGCCTIEDSSDAWRACEKLGIPFYVWDFSERFKADVVDDFISEYAAGRTPNPCMRCNEKIKFEALLDKAIALGFDAVATGHYAKIIETENGRELHRAATWTKDQSYVLGVLNEQQLAHCYFPLGDTPSKDLVRAEAAERGLSVAQKPDSHDICFIPDGDTRGWLAEQIELKNGPILDAEGNQIGEHEGAEAYTVGQRRGLKLGRPAPDGKPRFVLEIRPKDNTVVAGPQELLEIDRITGIRLSWAGKPVPEAATGEWFEIQLQIRAHADPVPARARVEAPEPAEDPGPAEEAAHSEGDGDAAAAPTLVVELQDPLKGVAPGQTAVMYQDTRVLGQATIDTARSRNYQPA</sequence>
<dbReference type="PANTHER" id="PTHR11933">
    <property type="entry name" value="TRNA 5-METHYLAMINOMETHYL-2-THIOURIDYLATE -METHYLTRANSFERASE"/>
    <property type="match status" value="1"/>
</dbReference>
<keyword evidence="2 9" id="KW-0808">Transferase</keyword>
<evidence type="ECO:0000256" key="9">
    <source>
        <dbReference type="HAMAP-Rule" id="MF_00144"/>
    </source>
</evidence>
<evidence type="ECO:0000256" key="4">
    <source>
        <dbReference type="ARBA" id="ARBA00022741"/>
    </source>
</evidence>
<feature type="disulfide bond" description="Alternate" evidence="9">
    <location>
        <begin position="101"/>
        <end position="198"/>
    </location>
</feature>
<dbReference type="RefSeq" id="WP_345476241.1">
    <property type="nucleotide sequence ID" value="NZ_BAABLW010000001.1"/>
</dbReference>
<keyword evidence="4 9" id="KW-0547">Nucleotide-binding</keyword>
<feature type="site" description="Interaction with tRNA" evidence="9">
    <location>
        <position position="367"/>
    </location>
</feature>
<keyword evidence="3 9" id="KW-0819">tRNA processing</keyword>
<evidence type="ECO:0000259" key="12">
    <source>
        <dbReference type="Pfam" id="PF20259"/>
    </source>
</evidence>
<feature type="domain" description="tRNA-specific 2-thiouridylase MnmA-like C-terminal" evidence="11">
    <location>
        <begin position="351"/>
        <end position="383"/>
    </location>
</feature>
<dbReference type="Gene3D" id="2.40.30.10">
    <property type="entry name" value="Translation factors"/>
    <property type="match status" value="1"/>
</dbReference>
<comment type="subcellular location">
    <subcellularLocation>
        <location evidence="9">Cytoplasm</location>
    </subcellularLocation>
</comment>
<comment type="caution">
    <text evidence="9">Lacks conserved residue(s) required for the propagation of feature annotation.</text>
</comment>
<comment type="similarity">
    <text evidence="9">Belongs to the MnmA/TRMU family.</text>
</comment>
<feature type="active site" description="Cysteine persulfide intermediate" evidence="9">
    <location>
        <position position="198"/>
    </location>
</feature>
<feature type="active site" description="Nucleophile" evidence="9">
    <location>
        <position position="101"/>
    </location>
</feature>
<dbReference type="Pfam" id="PF03054">
    <property type="entry name" value="tRNA_Me_trans"/>
    <property type="match status" value="1"/>
</dbReference>
<dbReference type="Pfam" id="PF20259">
    <property type="entry name" value="tRNA_Me_trans_M"/>
    <property type="match status" value="1"/>
</dbReference>
<feature type="region of interest" description="Interaction with tRNA" evidence="9">
    <location>
        <begin position="147"/>
        <end position="149"/>
    </location>
</feature>
<keyword evidence="1 9" id="KW-0820">tRNA-binding</keyword>
<keyword evidence="6 9" id="KW-0694">RNA-binding</keyword>
<comment type="catalytic activity">
    <reaction evidence="8 9">
        <text>S-sulfanyl-L-cysteinyl-[protein] + uridine(34) in tRNA + AH2 + ATP = 2-thiouridine(34) in tRNA + L-cysteinyl-[protein] + A + AMP + diphosphate + H(+)</text>
        <dbReference type="Rhea" id="RHEA:47032"/>
        <dbReference type="Rhea" id="RHEA-COMP:10131"/>
        <dbReference type="Rhea" id="RHEA-COMP:11726"/>
        <dbReference type="Rhea" id="RHEA-COMP:11727"/>
        <dbReference type="Rhea" id="RHEA-COMP:11728"/>
        <dbReference type="ChEBI" id="CHEBI:13193"/>
        <dbReference type="ChEBI" id="CHEBI:15378"/>
        <dbReference type="ChEBI" id="CHEBI:17499"/>
        <dbReference type="ChEBI" id="CHEBI:29950"/>
        <dbReference type="ChEBI" id="CHEBI:30616"/>
        <dbReference type="ChEBI" id="CHEBI:33019"/>
        <dbReference type="ChEBI" id="CHEBI:61963"/>
        <dbReference type="ChEBI" id="CHEBI:65315"/>
        <dbReference type="ChEBI" id="CHEBI:87170"/>
        <dbReference type="ChEBI" id="CHEBI:456215"/>
        <dbReference type="EC" id="2.8.1.13"/>
    </reaction>
</comment>
<evidence type="ECO:0000313" key="14">
    <source>
        <dbReference type="Proteomes" id="UP001500368"/>
    </source>
</evidence>
<dbReference type="EMBL" id="BAABLW010000001">
    <property type="protein sequence ID" value="GAA4911102.1"/>
    <property type="molecule type" value="Genomic_DNA"/>
</dbReference>